<protein>
    <submittedName>
        <fullName evidence="1">Uncharacterized protein</fullName>
    </submittedName>
</protein>
<name>A0A5R9DTL4_9ACTN</name>
<evidence type="ECO:0000313" key="2">
    <source>
        <dbReference type="Proteomes" id="UP000305921"/>
    </source>
</evidence>
<dbReference type="Proteomes" id="UP000305921">
    <property type="component" value="Unassembled WGS sequence"/>
</dbReference>
<dbReference type="AlphaFoldDB" id="A0A5R9DTL4"/>
<gene>
    <name evidence="1" type="ORF">FEF34_39495</name>
</gene>
<keyword evidence="2" id="KW-1185">Reference proteome</keyword>
<accession>A0A5R9DTL4</accession>
<dbReference type="EMBL" id="VAWE01000002">
    <property type="protein sequence ID" value="TLQ39455.1"/>
    <property type="molecule type" value="Genomic_DNA"/>
</dbReference>
<proteinExistence type="predicted"/>
<evidence type="ECO:0000313" key="1">
    <source>
        <dbReference type="EMBL" id="TLQ39455.1"/>
    </source>
</evidence>
<reference evidence="1 2" key="1">
    <citation type="submission" date="2019-05" db="EMBL/GenBank/DDBJ databases">
        <title>Streptomyces marianii sp. nov., a novel marine actinomycete from southern coast of India.</title>
        <authorList>
            <person name="Iniyan A.M."/>
            <person name="Wink J."/>
            <person name="Ramprasad E."/>
            <person name="Ramana C.V."/>
            <person name="Bunk B."/>
            <person name="Sproer C."/>
            <person name="Joseph F.-J.R.S."/>
            <person name="Vincent S.G.P."/>
        </authorList>
    </citation>
    <scope>NUCLEOTIDE SEQUENCE [LARGE SCALE GENOMIC DNA]</scope>
    <source>
        <strain evidence="1 2">ICN19</strain>
    </source>
</reference>
<organism evidence="1 2">
    <name type="scientific">Streptomyces marianii</name>
    <dbReference type="NCBI Taxonomy" id="1817406"/>
    <lineage>
        <taxon>Bacteria</taxon>
        <taxon>Bacillati</taxon>
        <taxon>Actinomycetota</taxon>
        <taxon>Actinomycetes</taxon>
        <taxon>Kitasatosporales</taxon>
        <taxon>Streptomycetaceae</taxon>
        <taxon>Streptomyces</taxon>
    </lineage>
</organism>
<dbReference type="RefSeq" id="WP_138058265.1">
    <property type="nucleotide sequence ID" value="NZ_VAWE01000002.1"/>
</dbReference>
<comment type="caution">
    <text evidence="1">The sequence shown here is derived from an EMBL/GenBank/DDBJ whole genome shotgun (WGS) entry which is preliminary data.</text>
</comment>
<sequence>MTNITEYRNLIIAHAELRALRIRLCATGTPADADLETRASGLMAMAMQEADAASALTPREIEILAQGLRYSIGELMSMPKESHAEKMARYRAAALNLRRMIDEGE</sequence>